<keyword evidence="6" id="KW-1185">Reference proteome</keyword>
<name>A0A4D6NCY3_VIGUN</name>
<dbReference type="Proteomes" id="UP000501690">
    <property type="component" value="Linkage Group LG10"/>
</dbReference>
<comment type="subcellular location">
    <subcellularLocation>
        <location evidence="1">Nucleus</location>
    </subcellularLocation>
</comment>
<gene>
    <name evidence="5" type="ORF">DEO72_LG10g1834</name>
</gene>
<evidence type="ECO:0000256" key="3">
    <source>
        <dbReference type="SAM" id="Coils"/>
    </source>
</evidence>
<feature type="coiled-coil region" evidence="3">
    <location>
        <begin position="64"/>
        <end position="91"/>
    </location>
</feature>
<accession>A0A4D6NCY3</accession>
<protein>
    <submittedName>
        <fullName evidence="5">Nuclear GTP-binding protein</fullName>
    </submittedName>
</protein>
<reference evidence="5 6" key="1">
    <citation type="submission" date="2019-04" db="EMBL/GenBank/DDBJ databases">
        <title>An improved genome assembly and genetic linkage map for asparagus bean, Vigna unguiculata ssp. sesquipedialis.</title>
        <authorList>
            <person name="Xia Q."/>
            <person name="Zhang R."/>
            <person name="Dong Y."/>
        </authorList>
    </citation>
    <scope>NUCLEOTIDE SEQUENCE [LARGE SCALE GENOMIC DNA]</scope>
    <source>
        <tissue evidence="5">Leaf</tissue>
    </source>
</reference>
<dbReference type="Pfam" id="PF08701">
    <property type="entry name" value="GN3L_Grn1"/>
    <property type="match status" value="1"/>
</dbReference>
<dbReference type="AlphaFoldDB" id="A0A4D6NCY3"/>
<proteinExistence type="predicted"/>
<evidence type="ECO:0000259" key="4">
    <source>
        <dbReference type="Pfam" id="PF08701"/>
    </source>
</evidence>
<evidence type="ECO:0000256" key="1">
    <source>
        <dbReference type="ARBA" id="ARBA00004123"/>
    </source>
</evidence>
<feature type="domain" description="Guanine nucleotide-binding protein-like 3 N-terminal" evidence="4">
    <location>
        <begin position="15"/>
        <end position="89"/>
    </location>
</feature>
<keyword evidence="2" id="KW-0539">Nucleus</keyword>
<evidence type="ECO:0000313" key="6">
    <source>
        <dbReference type="Proteomes" id="UP000501690"/>
    </source>
</evidence>
<organism evidence="5 6">
    <name type="scientific">Vigna unguiculata</name>
    <name type="common">Cowpea</name>
    <dbReference type="NCBI Taxonomy" id="3917"/>
    <lineage>
        <taxon>Eukaryota</taxon>
        <taxon>Viridiplantae</taxon>
        <taxon>Streptophyta</taxon>
        <taxon>Embryophyta</taxon>
        <taxon>Tracheophyta</taxon>
        <taxon>Spermatophyta</taxon>
        <taxon>Magnoliopsida</taxon>
        <taxon>eudicotyledons</taxon>
        <taxon>Gunneridae</taxon>
        <taxon>Pentapetalae</taxon>
        <taxon>rosids</taxon>
        <taxon>fabids</taxon>
        <taxon>Fabales</taxon>
        <taxon>Fabaceae</taxon>
        <taxon>Papilionoideae</taxon>
        <taxon>50 kb inversion clade</taxon>
        <taxon>NPAAA clade</taxon>
        <taxon>indigoferoid/millettioid clade</taxon>
        <taxon>Phaseoleae</taxon>
        <taxon>Vigna</taxon>
    </lineage>
</organism>
<dbReference type="GO" id="GO:0005634">
    <property type="term" value="C:nucleus"/>
    <property type="evidence" value="ECO:0007669"/>
    <property type="project" value="UniProtKB-SubCell"/>
</dbReference>
<dbReference type="InterPro" id="IPR014813">
    <property type="entry name" value="Gnl3_N_dom"/>
</dbReference>
<evidence type="ECO:0000313" key="5">
    <source>
        <dbReference type="EMBL" id="QCE10604.1"/>
    </source>
</evidence>
<sequence length="91" mass="10849">MVMKSKKIKSKRVSLKKKYKVIRKVKEHNRKKGKEATKLRLSGKNKVEKDPGIPNNWPFKEHELKALEARRTKAIEELEQKKAERKERLNE</sequence>
<evidence type="ECO:0000256" key="2">
    <source>
        <dbReference type="ARBA" id="ARBA00023242"/>
    </source>
</evidence>
<keyword evidence="3" id="KW-0175">Coiled coil</keyword>
<dbReference type="EMBL" id="CP039354">
    <property type="protein sequence ID" value="QCE10604.1"/>
    <property type="molecule type" value="Genomic_DNA"/>
</dbReference>